<keyword evidence="1" id="KW-0694">RNA-binding</keyword>
<sequence length="114" mass="13337">MGEPKQTLYIRGLPDKVSAEEMRRALYLYCTQFGPVLEVSYRKSSDVYGQAFVVFSDVATATSARREMNERQFYGRVVQAFYAKRQSFSADPGERRRRDLRRERELGVKRLREG</sequence>
<dbReference type="InterPro" id="IPR000504">
    <property type="entry name" value="RRM_dom"/>
</dbReference>
<dbReference type="VEuPathDB" id="TriTrypDB:TRSC58_00578"/>
<gene>
    <name evidence="3" type="ORF">TRSC58_00578</name>
</gene>
<protein>
    <submittedName>
        <fullName evidence="3">U2 small nuclear ribonucleoprotein B</fullName>
    </submittedName>
</protein>
<comment type="caution">
    <text evidence="3">The sequence shown here is derived from an EMBL/GenBank/DDBJ whole genome shotgun (WGS) entry which is preliminary data.</text>
</comment>
<dbReference type="Proteomes" id="UP000031737">
    <property type="component" value="Unassembled WGS sequence"/>
</dbReference>
<dbReference type="AlphaFoldDB" id="A0A061JE14"/>
<proteinExistence type="predicted"/>
<dbReference type="CDD" id="cd12246">
    <property type="entry name" value="RRM1_U1A_like"/>
    <property type="match status" value="1"/>
</dbReference>
<keyword evidence="3" id="KW-0687">Ribonucleoprotein</keyword>
<organism evidence="3 4">
    <name type="scientific">Trypanosoma rangeli SC58</name>
    <dbReference type="NCBI Taxonomy" id="429131"/>
    <lineage>
        <taxon>Eukaryota</taxon>
        <taxon>Discoba</taxon>
        <taxon>Euglenozoa</taxon>
        <taxon>Kinetoplastea</taxon>
        <taxon>Metakinetoplastina</taxon>
        <taxon>Trypanosomatida</taxon>
        <taxon>Trypanosomatidae</taxon>
        <taxon>Trypanosoma</taxon>
        <taxon>Herpetosoma</taxon>
    </lineage>
</organism>
<keyword evidence="4" id="KW-1185">Reference proteome</keyword>
<dbReference type="Gene3D" id="3.30.70.330">
    <property type="match status" value="1"/>
</dbReference>
<evidence type="ECO:0000259" key="2">
    <source>
        <dbReference type="PROSITE" id="PS50102"/>
    </source>
</evidence>
<dbReference type="EMBL" id="AUPL01000578">
    <property type="protein sequence ID" value="ESL11667.1"/>
    <property type="molecule type" value="Genomic_DNA"/>
</dbReference>
<dbReference type="InterPro" id="IPR035979">
    <property type="entry name" value="RBD_domain_sf"/>
</dbReference>
<evidence type="ECO:0000256" key="1">
    <source>
        <dbReference type="PROSITE-ProRule" id="PRU00176"/>
    </source>
</evidence>
<dbReference type="OrthoDB" id="277802at2759"/>
<name>A0A061JE14_TRYRA</name>
<dbReference type="InterPro" id="IPR012677">
    <property type="entry name" value="Nucleotide-bd_a/b_plait_sf"/>
</dbReference>
<accession>A0A061JE14</accession>
<dbReference type="SMART" id="SM00360">
    <property type="entry name" value="RRM"/>
    <property type="match status" value="1"/>
</dbReference>
<feature type="domain" description="RRM" evidence="2">
    <location>
        <begin position="6"/>
        <end position="85"/>
    </location>
</feature>
<reference evidence="3 4" key="1">
    <citation type="submission" date="2013-07" db="EMBL/GenBank/DDBJ databases">
        <authorList>
            <person name="Stoco P.H."/>
            <person name="Wagner G."/>
            <person name="Gerber A."/>
            <person name="Zaha A."/>
            <person name="Thompson C."/>
            <person name="Bartholomeu D.C."/>
            <person name="Luckemeyer D.D."/>
            <person name="Bahia D."/>
            <person name="Loreto E."/>
            <person name="Prestes E.B."/>
            <person name="Lima F.M."/>
            <person name="Rodrigues-Luiz G."/>
            <person name="Vallejo G.A."/>
            <person name="Filho J.F."/>
            <person name="Monteiro K.M."/>
            <person name="Tyler K.M."/>
            <person name="de Almeida L.G."/>
            <person name="Ortiz M.F."/>
            <person name="Siervo M.A."/>
            <person name="de Moraes M.H."/>
            <person name="Cunha O.L."/>
            <person name="Mendonca-Neto R."/>
            <person name="Silva R."/>
            <person name="Teixeira S.M."/>
            <person name="Murta S.M."/>
            <person name="Sincero T.C."/>
            <person name="Mendes T.A."/>
            <person name="Urmenyi T.P."/>
            <person name="Silva V.G."/>
            <person name="da Rocha W.D."/>
            <person name="Andersson B."/>
            <person name="Romanha A.J."/>
            <person name="Steindel M."/>
            <person name="de Vasconcelos A.T."/>
            <person name="Grisard E.C."/>
        </authorList>
    </citation>
    <scope>NUCLEOTIDE SEQUENCE [LARGE SCALE GENOMIC DNA]</scope>
    <source>
        <strain evidence="3 4">SC58</strain>
    </source>
</reference>
<dbReference type="PROSITE" id="PS50102">
    <property type="entry name" value="RRM"/>
    <property type="match status" value="1"/>
</dbReference>
<dbReference type="Pfam" id="PF00076">
    <property type="entry name" value="RRM_1"/>
    <property type="match status" value="1"/>
</dbReference>
<evidence type="ECO:0000313" key="4">
    <source>
        <dbReference type="Proteomes" id="UP000031737"/>
    </source>
</evidence>
<dbReference type="GO" id="GO:1990904">
    <property type="term" value="C:ribonucleoprotein complex"/>
    <property type="evidence" value="ECO:0007669"/>
    <property type="project" value="UniProtKB-KW"/>
</dbReference>
<dbReference type="GO" id="GO:0003723">
    <property type="term" value="F:RNA binding"/>
    <property type="evidence" value="ECO:0007669"/>
    <property type="project" value="UniProtKB-UniRule"/>
</dbReference>
<evidence type="ECO:0000313" key="3">
    <source>
        <dbReference type="EMBL" id="ESL11667.1"/>
    </source>
</evidence>
<dbReference type="SUPFAM" id="SSF54928">
    <property type="entry name" value="RNA-binding domain, RBD"/>
    <property type="match status" value="1"/>
</dbReference>